<keyword evidence="1" id="KW-1133">Transmembrane helix</keyword>
<evidence type="ECO:0000256" key="1">
    <source>
        <dbReference type="SAM" id="Phobius"/>
    </source>
</evidence>
<evidence type="ECO:0000259" key="2">
    <source>
        <dbReference type="Pfam" id="PF04773"/>
    </source>
</evidence>
<dbReference type="EMBL" id="AQHW01000015">
    <property type="protein sequence ID" value="KKB54992.1"/>
    <property type="molecule type" value="Genomic_DNA"/>
</dbReference>
<dbReference type="Pfam" id="PF16344">
    <property type="entry name" value="FecR_C"/>
    <property type="match status" value="1"/>
</dbReference>
<feature type="transmembrane region" description="Helical" evidence="1">
    <location>
        <begin position="89"/>
        <end position="107"/>
    </location>
</feature>
<dbReference type="InterPro" id="IPR032508">
    <property type="entry name" value="FecR_C"/>
</dbReference>
<dbReference type="PIRSF" id="PIRSF018266">
    <property type="entry name" value="FecR"/>
    <property type="match status" value="1"/>
</dbReference>
<evidence type="ECO:0000313" key="5">
    <source>
        <dbReference type="Proteomes" id="UP000033035"/>
    </source>
</evidence>
<dbReference type="Proteomes" id="UP000033035">
    <property type="component" value="Unassembled WGS sequence"/>
</dbReference>
<dbReference type="GO" id="GO:0016989">
    <property type="term" value="F:sigma factor antagonist activity"/>
    <property type="evidence" value="ECO:0007669"/>
    <property type="project" value="TreeGrafter"/>
</dbReference>
<dbReference type="STRING" id="1203610.HMPREF1536_02445"/>
<dbReference type="AlphaFoldDB" id="A0A0F5JC14"/>
<dbReference type="InterPro" id="IPR006860">
    <property type="entry name" value="FecR"/>
</dbReference>
<keyword evidence="5" id="KW-1185">Reference proteome</keyword>
<keyword evidence="1" id="KW-0812">Transmembrane</keyword>
<evidence type="ECO:0000259" key="3">
    <source>
        <dbReference type="Pfam" id="PF16344"/>
    </source>
</evidence>
<dbReference type="Gene3D" id="3.55.50.30">
    <property type="match status" value="1"/>
</dbReference>
<accession>A0A0F5JC14</accession>
<comment type="caution">
    <text evidence="4">The sequence shown here is derived from an EMBL/GenBank/DDBJ whole genome shotgun (WGS) entry which is preliminary data.</text>
</comment>
<proteinExistence type="predicted"/>
<dbReference type="HOGENOM" id="CLU_050192_2_3_10"/>
<reference evidence="4 5" key="1">
    <citation type="submission" date="2013-04" db="EMBL/GenBank/DDBJ databases">
        <title>The Genome Sequence of Parabacteroides gordonii DSM 23371.</title>
        <authorList>
            <consortium name="The Broad Institute Genomics Platform"/>
            <person name="Earl A."/>
            <person name="Ward D."/>
            <person name="Feldgarden M."/>
            <person name="Gevers D."/>
            <person name="Martens E."/>
            <person name="Sakamoto M."/>
            <person name="Benno Y."/>
            <person name="Suzuki N."/>
            <person name="Matsunaga N."/>
            <person name="Koshihara K."/>
            <person name="Seki M."/>
            <person name="Komiya H."/>
            <person name="Walker B."/>
            <person name="Young S."/>
            <person name="Zeng Q."/>
            <person name="Gargeya S."/>
            <person name="Fitzgerald M."/>
            <person name="Haas B."/>
            <person name="Abouelleil A."/>
            <person name="Allen A.W."/>
            <person name="Alvarado L."/>
            <person name="Arachchi H.M."/>
            <person name="Berlin A.M."/>
            <person name="Chapman S.B."/>
            <person name="Gainer-Dewar J."/>
            <person name="Goldberg J."/>
            <person name="Griggs A."/>
            <person name="Gujja S."/>
            <person name="Hansen M."/>
            <person name="Howarth C."/>
            <person name="Imamovic A."/>
            <person name="Ireland A."/>
            <person name="Larimer J."/>
            <person name="McCowan C."/>
            <person name="Murphy C."/>
            <person name="Pearson M."/>
            <person name="Poon T.W."/>
            <person name="Priest M."/>
            <person name="Roberts A."/>
            <person name="Saif S."/>
            <person name="Shea T."/>
            <person name="Sisk P."/>
            <person name="Sykes S."/>
            <person name="Wortman J."/>
            <person name="Nusbaum C."/>
            <person name="Birren B."/>
        </authorList>
    </citation>
    <scope>NUCLEOTIDE SEQUENCE [LARGE SCALE GENOMIC DNA]</scope>
    <source>
        <strain evidence="4 5">MS-1</strain>
    </source>
</reference>
<feature type="domain" description="FecR protein" evidence="2">
    <location>
        <begin position="125"/>
        <end position="215"/>
    </location>
</feature>
<dbReference type="PATRIC" id="fig|1203610.3.peg.2510"/>
<name>A0A0F5JC14_9BACT</name>
<gene>
    <name evidence="4" type="ORF">HMPREF1536_02445</name>
</gene>
<keyword evidence="1" id="KW-0472">Membrane</keyword>
<evidence type="ECO:0000313" key="4">
    <source>
        <dbReference type="EMBL" id="KKB54992.1"/>
    </source>
</evidence>
<evidence type="ECO:0008006" key="6">
    <source>
        <dbReference type="Google" id="ProtNLM"/>
    </source>
</evidence>
<organism evidence="4 5">
    <name type="scientific">Parabacteroides gordonii MS-1 = DSM 23371</name>
    <dbReference type="NCBI Taxonomy" id="1203610"/>
    <lineage>
        <taxon>Bacteria</taxon>
        <taxon>Pseudomonadati</taxon>
        <taxon>Bacteroidota</taxon>
        <taxon>Bacteroidia</taxon>
        <taxon>Bacteroidales</taxon>
        <taxon>Tannerellaceae</taxon>
        <taxon>Parabacteroides</taxon>
    </lineage>
</organism>
<feature type="domain" description="Protein FecR C-terminal" evidence="3">
    <location>
        <begin position="260"/>
        <end position="330"/>
    </location>
</feature>
<protein>
    <recommendedName>
        <fullName evidence="6">FecR protein domain-containing protein</fullName>
    </recommendedName>
</protein>
<dbReference type="InterPro" id="IPR012373">
    <property type="entry name" value="Ferrdict_sens_TM"/>
</dbReference>
<sequence length="331" mass="37874">MANKTIHTLLTKFFGNDLPEATQMAFRKWFVDDTCRQDKEEAMLDIWEQTPGEVDEKTKRELVKLHCRIQSVSEPVVEKRTLFRKIMRVAAILLLPLLGAAASYFIMQNEPRMIEPEWIECFVPNGEKKQIILSDGSEVWLNSGSLLLYSANFEGGKRSIYLNGEASFKVAKDPDKPFIVKTGHLAVEALGTHFNVEAYPDSELTTATLEEGKVRIVTDLAPDKPVILYPDEQFIYNSRSETVSKEVVNAAKVLQWKHGYLTFQGASFDHIVKTIERRFDVTINYETGKFAGRSFTMKFRPDEGLNQVLDILQEMINGLHYRIKDNIIYIN</sequence>
<dbReference type="RefSeq" id="WP_028729960.1">
    <property type="nucleotide sequence ID" value="NZ_KE386764.1"/>
</dbReference>
<dbReference type="PANTHER" id="PTHR30273:SF2">
    <property type="entry name" value="PROTEIN FECR"/>
    <property type="match status" value="1"/>
</dbReference>
<dbReference type="Pfam" id="PF04773">
    <property type="entry name" value="FecR"/>
    <property type="match status" value="1"/>
</dbReference>
<dbReference type="FunFam" id="2.60.120.1440:FF:000001">
    <property type="entry name" value="Putative anti-sigma factor"/>
    <property type="match status" value="1"/>
</dbReference>
<dbReference type="Gene3D" id="2.60.120.1440">
    <property type="match status" value="1"/>
</dbReference>
<dbReference type="PANTHER" id="PTHR30273">
    <property type="entry name" value="PERIPLASMIC SIGNAL SENSOR AND SIGMA FACTOR ACTIVATOR FECR-RELATED"/>
    <property type="match status" value="1"/>
</dbReference>